<gene>
    <name evidence="9" type="ORF">CAOG_002427</name>
</gene>
<dbReference type="InterPro" id="IPR037202">
    <property type="entry name" value="ESCRT_assembly_dom"/>
</dbReference>
<dbReference type="Gene3D" id="1.20.1440.200">
    <property type="match status" value="1"/>
</dbReference>
<dbReference type="InterPro" id="IPR007143">
    <property type="entry name" value="Vps28"/>
</dbReference>
<reference evidence="10" key="1">
    <citation type="submission" date="2011-02" db="EMBL/GenBank/DDBJ databases">
        <title>The Genome Sequence of Capsaspora owczarzaki ATCC 30864.</title>
        <authorList>
            <person name="Russ C."/>
            <person name="Cuomo C."/>
            <person name="Burger G."/>
            <person name="Gray M.W."/>
            <person name="Holland P.W.H."/>
            <person name="King N."/>
            <person name="Lang F.B.F."/>
            <person name="Roger A.J."/>
            <person name="Ruiz-Trillo I."/>
            <person name="Young S.K."/>
            <person name="Zeng Q."/>
            <person name="Gargeya S."/>
            <person name="Alvarado L."/>
            <person name="Berlin A."/>
            <person name="Chapman S.B."/>
            <person name="Chen Z."/>
            <person name="Freedman E."/>
            <person name="Gellesch M."/>
            <person name="Goldberg J."/>
            <person name="Griggs A."/>
            <person name="Gujja S."/>
            <person name="Heilman E."/>
            <person name="Heiman D."/>
            <person name="Howarth C."/>
            <person name="Mehta T."/>
            <person name="Neiman D."/>
            <person name="Pearson M."/>
            <person name="Roberts A."/>
            <person name="Saif S."/>
            <person name="Shea T."/>
            <person name="Shenoy N."/>
            <person name="Sisk P."/>
            <person name="Stolte C."/>
            <person name="Sykes S."/>
            <person name="White J."/>
            <person name="Yandava C."/>
            <person name="Haas B."/>
            <person name="Nusbaum C."/>
            <person name="Birren B."/>
        </authorList>
    </citation>
    <scope>NUCLEOTIDE SEQUENCE</scope>
    <source>
        <strain evidence="10">ATCC 30864</strain>
    </source>
</reference>
<dbReference type="PANTHER" id="PTHR12937">
    <property type="entry name" value="VACUOLAR PROTEIN SORTING 28, ISOFORM 2 VPS28"/>
    <property type="match status" value="1"/>
</dbReference>
<comment type="subcellular location">
    <subcellularLocation>
        <location evidence="1">Endosome</location>
    </subcellularLocation>
</comment>
<dbReference type="SUPFAM" id="SSF140111">
    <property type="entry name" value="Endosomal sorting complex assembly domain"/>
    <property type="match status" value="1"/>
</dbReference>
<name>A0A0D2VM95_CAPO3</name>
<dbReference type="PhylomeDB" id="A0A0D2VM95"/>
<organism evidence="9 10">
    <name type="scientific">Capsaspora owczarzaki (strain ATCC 30864)</name>
    <dbReference type="NCBI Taxonomy" id="595528"/>
    <lineage>
        <taxon>Eukaryota</taxon>
        <taxon>Filasterea</taxon>
        <taxon>Capsaspora</taxon>
    </lineage>
</organism>
<dbReference type="PROSITE" id="PS51310">
    <property type="entry name" value="VPS28_C"/>
    <property type="match status" value="1"/>
</dbReference>
<dbReference type="AlphaFoldDB" id="A0A0D2VM95"/>
<comment type="similarity">
    <text evidence="5 6">Belongs to the VPS28 family.</text>
</comment>
<dbReference type="GO" id="GO:0000813">
    <property type="term" value="C:ESCRT I complex"/>
    <property type="evidence" value="ECO:0007669"/>
    <property type="project" value="UniProtKB-UniRule"/>
</dbReference>
<dbReference type="SUPFAM" id="SSF140427">
    <property type="entry name" value="VPS28 C-terminal domain-like"/>
    <property type="match status" value="1"/>
</dbReference>
<evidence type="ECO:0000256" key="5">
    <source>
        <dbReference type="PIRNR" id="PIRNR017535"/>
    </source>
</evidence>
<dbReference type="OMA" id="CDEFPTV"/>
<evidence type="ECO:0000256" key="6">
    <source>
        <dbReference type="PROSITE-ProRule" id="PRU00642"/>
    </source>
</evidence>
<dbReference type="PROSITE" id="PS51313">
    <property type="entry name" value="VPS28_N"/>
    <property type="match status" value="1"/>
</dbReference>
<keyword evidence="10" id="KW-1185">Reference proteome</keyword>
<dbReference type="InterPro" id="IPR038358">
    <property type="entry name" value="VPS28_N_sf"/>
</dbReference>
<dbReference type="eggNOG" id="KOG3284">
    <property type="taxonomic scope" value="Eukaryota"/>
</dbReference>
<evidence type="ECO:0000313" key="9">
    <source>
        <dbReference type="EMBL" id="KJE91267.1"/>
    </source>
</evidence>
<comment type="function">
    <text evidence="5">Component of the ESCRT-I complex (endosomal sorting complex required for transport I), a regulator of vesicular trafficking process.</text>
</comment>
<protein>
    <recommendedName>
        <fullName evidence="5">Vacuolar protein sorting-associated protein 28 homolog</fullName>
    </recommendedName>
</protein>
<feature type="domain" description="VPS28 C-terminal" evidence="7">
    <location>
        <begin position="139"/>
        <end position="235"/>
    </location>
</feature>
<dbReference type="GO" id="GO:0044877">
    <property type="term" value="F:protein-containing complex binding"/>
    <property type="evidence" value="ECO:0007669"/>
    <property type="project" value="TreeGrafter"/>
</dbReference>
<dbReference type="InterPro" id="IPR017899">
    <property type="entry name" value="VPS28_C"/>
</dbReference>
<dbReference type="FunCoup" id="A0A0D2VM95">
    <property type="interactions" value="284"/>
</dbReference>
<dbReference type="GO" id="GO:0043328">
    <property type="term" value="P:protein transport to vacuole involved in ubiquitin-dependent protein catabolic process via the multivesicular body sorting pathway"/>
    <property type="evidence" value="ECO:0007669"/>
    <property type="project" value="TreeGrafter"/>
</dbReference>
<dbReference type="STRING" id="595528.A0A0D2VM95"/>
<dbReference type="EMBL" id="KE346362">
    <property type="protein sequence ID" value="KJE91267.1"/>
    <property type="molecule type" value="Genomic_DNA"/>
</dbReference>
<keyword evidence="4 5" id="KW-0653">Protein transport</keyword>
<feature type="domain" description="VPS28 N-terminal" evidence="8">
    <location>
        <begin position="22"/>
        <end position="128"/>
    </location>
</feature>
<accession>A0A0D2VM95</accession>
<evidence type="ECO:0000256" key="4">
    <source>
        <dbReference type="ARBA" id="ARBA00022927"/>
    </source>
</evidence>
<dbReference type="Pfam" id="PF03997">
    <property type="entry name" value="VPS28"/>
    <property type="match status" value="1"/>
</dbReference>
<dbReference type="Proteomes" id="UP000008743">
    <property type="component" value="Unassembled WGS sequence"/>
</dbReference>
<dbReference type="FunFam" id="1.20.1440.200:FF:000001">
    <property type="entry name" value="Vacuolar protein sorting-associated protein 28 homolog"/>
    <property type="match status" value="1"/>
</dbReference>
<dbReference type="RefSeq" id="XP_004349177.1">
    <property type="nucleotide sequence ID" value="XM_004349127.2"/>
</dbReference>
<keyword evidence="2 5" id="KW-0813">Transport</keyword>
<dbReference type="FunFam" id="1.20.120.1130:FF:000001">
    <property type="entry name" value="Vacuolar protein sorting-associated protein 28 homolog"/>
    <property type="match status" value="1"/>
</dbReference>
<dbReference type="InterPro" id="IPR037206">
    <property type="entry name" value="VPS28_C_sf"/>
</dbReference>
<evidence type="ECO:0000256" key="2">
    <source>
        <dbReference type="ARBA" id="ARBA00022448"/>
    </source>
</evidence>
<evidence type="ECO:0000256" key="3">
    <source>
        <dbReference type="ARBA" id="ARBA00022753"/>
    </source>
</evidence>
<dbReference type="PIRSF" id="PIRSF017535">
    <property type="entry name" value="VPS28"/>
    <property type="match status" value="1"/>
</dbReference>
<dbReference type="InParanoid" id="A0A0D2VM95"/>
<proteinExistence type="inferred from homology"/>
<dbReference type="Gene3D" id="1.20.120.1130">
    <property type="match status" value="1"/>
</dbReference>
<dbReference type="InterPro" id="IPR017898">
    <property type="entry name" value="VPS28_N"/>
</dbReference>
<evidence type="ECO:0000259" key="7">
    <source>
        <dbReference type="PROSITE" id="PS51310"/>
    </source>
</evidence>
<evidence type="ECO:0000256" key="1">
    <source>
        <dbReference type="ARBA" id="ARBA00004177"/>
    </source>
</evidence>
<sequence>MSSITGLQGSASAAIAAIQQSNAQVQPELMQEVKLYTTAKERELYDNMADLFAIIQTLNYLEKAYVRDSISPSEYTPACEKLIAQFRTAKSMLKDQVPSIEKFMGDYKLSCPAAYQRLQIGVPATVEHGGTGESTSARNAAVHVAETVQSFITLMDSIKLQMSAVDELHPQLNDLLGSMNKLPSLSADWEGKVNLREWLAKMNAMQASDELTPEQLRQLLFDLEKHHNAFYRSLAS</sequence>
<dbReference type="PANTHER" id="PTHR12937:SF0">
    <property type="entry name" value="VACUOLAR PROTEIN SORTING-ASSOCIATED PROTEIN 28 HOMOLOG"/>
    <property type="match status" value="1"/>
</dbReference>
<dbReference type="OrthoDB" id="2671at2759"/>
<keyword evidence="3 5" id="KW-0967">Endosome</keyword>
<evidence type="ECO:0000313" key="10">
    <source>
        <dbReference type="Proteomes" id="UP000008743"/>
    </source>
</evidence>
<evidence type="ECO:0000259" key="8">
    <source>
        <dbReference type="PROSITE" id="PS51313"/>
    </source>
</evidence>